<protein>
    <submittedName>
        <fullName evidence="1">Uncharacterized protein</fullName>
    </submittedName>
</protein>
<reference evidence="2" key="1">
    <citation type="submission" date="2016-11" db="EMBL/GenBank/DDBJ databases">
        <authorList>
            <person name="Varghese N."/>
            <person name="Submissions S."/>
        </authorList>
    </citation>
    <scope>NUCLEOTIDE SEQUENCE [LARGE SCALE GENOMIC DNA]</scope>
    <source>
        <strain evidence="2">DSM 19858</strain>
    </source>
</reference>
<name>A0A1M6C200_9FLAO</name>
<organism evidence="1 2">
    <name type="scientific">Pseudozobellia thermophila</name>
    <dbReference type="NCBI Taxonomy" id="192903"/>
    <lineage>
        <taxon>Bacteria</taxon>
        <taxon>Pseudomonadati</taxon>
        <taxon>Bacteroidota</taxon>
        <taxon>Flavobacteriia</taxon>
        <taxon>Flavobacteriales</taxon>
        <taxon>Flavobacteriaceae</taxon>
        <taxon>Pseudozobellia</taxon>
    </lineage>
</organism>
<dbReference type="OrthoDB" id="9837576at2"/>
<accession>A0A1M6C200</accession>
<dbReference type="STRING" id="192903.SAMN04488513_101611"/>
<evidence type="ECO:0000313" key="2">
    <source>
        <dbReference type="Proteomes" id="UP000184543"/>
    </source>
</evidence>
<dbReference type="EMBL" id="FQYU01000001">
    <property type="protein sequence ID" value="SHI54972.1"/>
    <property type="molecule type" value="Genomic_DNA"/>
</dbReference>
<sequence length="209" mass="23361">MNSILLITLIGAFLACSGPTDMEELELESTALSYRISQTEPYLNGVELFKQAAMGEQIKLRKQISELQVAIKRGNRNLLPQLESAQKKDNMIDLYKEDLTMIKMPKVPYPPRPPRGCFQDPNANCGIPKINLDGYSGIQVTEDMGEVSIQILDQKNRVVGKSGHVYRTKGGVSIIPIESGLKGNGVMRIRPNSRFFDKSVYLDIPVYKD</sequence>
<keyword evidence="2" id="KW-1185">Reference proteome</keyword>
<dbReference type="RefSeq" id="WP_072988299.1">
    <property type="nucleotide sequence ID" value="NZ_FQYU01000001.1"/>
</dbReference>
<evidence type="ECO:0000313" key="1">
    <source>
        <dbReference type="EMBL" id="SHI54972.1"/>
    </source>
</evidence>
<proteinExistence type="predicted"/>
<gene>
    <name evidence="1" type="ORF">SAMN04488513_101611</name>
</gene>
<dbReference type="Proteomes" id="UP000184543">
    <property type="component" value="Unassembled WGS sequence"/>
</dbReference>
<dbReference type="AlphaFoldDB" id="A0A1M6C200"/>